<dbReference type="PROSITE" id="PS51352">
    <property type="entry name" value="THIOREDOXIN_2"/>
    <property type="match status" value="1"/>
</dbReference>
<keyword evidence="1" id="KW-1015">Disulfide bond</keyword>
<keyword evidence="2" id="KW-0472">Membrane</keyword>
<dbReference type="InterPro" id="IPR036249">
    <property type="entry name" value="Thioredoxin-like_sf"/>
</dbReference>
<keyword evidence="2" id="KW-0812">Transmembrane</keyword>
<gene>
    <name evidence="4" type="ORF">GCM10008986_24050</name>
</gene>
<keyword evidence="2" id="KW-1133">Transmembrane helix</keyword>
<evidence type="ECO:0000259" key="3">
    <source>
        <dbReference type="PROSITE" id="PS51352"/>
    </source>
</evidence>
<dbReference type="Proteomes" id="UP001500880">
    <property type="component" value="Unassembled WGS sequence"/>
</dbReference>
<reference evidence="4 5" key="1">
    <citation type="journal article" date="2019" name="Int. J. Syst. Evol. Microbiol.">
        <title>The Global Catalogue of Microorganisms (GCM) 10K type strain sequencing project: providing services to taxonomists for standard genome sequencing and annotation.</title>
        <authorList>
            <consortium name="The Broad Institute Genomics Platform"/>
            <consortium name="The Broad Institute Genome Sequencing Center for Infectious Disease"/>
            <person name="Wu L."/>
            <person name="Ma J."/>
        </authorList>
    </citation>
    <scope>NUCLEOTIDE SEQUENCE [LARGE SCALE GENOMIC DNA]</scope>
    <source>
        <strain evidence="4 5">JCM 12389</strain>
    </source>
</reference>
<dbReference type="Pfam" id="PF00578">
    <property type="entry name" value="AhpC-TSA"/>
    <property type="match status" value="1"/>
</dbReference>
<dbReference type="SUPFAM" id="SSF52833">
    <property type="entry name" value="Thioredoxin-like"/>
    <property type="match status" value="1"/>
</dbReference>
<evidence type="ECO:0000313" key="5">
    <source>
        <dbReference type="Proteomes" id="UP001500880"/>
    </source>
</evidence>
<sequence>MKLIKRLIGPAIILTMFTIVVFNFAQEQVNDSRANKEEEFDGVAVAVPDEYESENQTSVEIGETAPDFTLHTLEGEQVKLSELNGEKVMLNFWATWCKPCRKEMPEMQKFHEKYGDKMNIIAVNATGYETSENNVQDFVNKYHLTFPVPLDQELTVTMDQYQVFNLPSSYFINTEGKVIEKYSGSITFEVLKEKMSNLQ</sequence>
<dbReference type="PANTHER" id="PTHR42852:SF1">
    <property type="entry name" value="THIOREDOXIN-LIKE PROTEIN YNEN"/>
    <property type="match status" value="1"/>
</dbReference>
<accession>A0ABN1BFH6</accession>
<protein>
    <recommendedName>
        <fullName evidence="3">Thioredoxin domain-containing protein</fullName>
    </recommendedName>
</protein>
<dbReference type="InterPro" id="IPR013766">
    <property type="entry name" value="Thioredoxin_domain"/>
</dbReference>
<dbReference type="InterPro" id="IPR050553">
    <property type="entry name" value="Thioredoxin_ResA/DsbE_sf"/>
</dbReference>
<keyword evidence="5" id="KW-1185">Reference proteome</keyword>
<dbReference type="CDD" id="cd02966">
    <property type="entry name" value="TlpA_like_family"/>
    <property type="match status" value="1"/>
</dbReference>
<dbReference type="InterPro" id="IPR000866">
    <property type="entry name" value="AhpC/TSA"/>
</dbReference>
<dbReference type="PANTHER" id="PTHR42852">
    <property type="entry name" value="THIOL:DISULFIDE INTERCHANGE PROTEIN DSBE"/>
    <property type="match status" value="1"/>
</dbReference>
<evidence type="ECO:0000256" key="2">
    <source>
        <dbReference type="SAM" id="Phobius"/>
    </source>
</evidence>
<comment type="caution">
    <text evidence="4">The sequence shown here is derived from an EMBL/GenBank/DDBJ whole genome shotgun (WGS) entry which is preliminary data.</text>
</comment>
<dbReference type="RefSeq" id="WP_343841385.1">
    <property type="nucleotide sequence ID" value="NZ_BAAADO010000004.1"/>
</dbReference>
<evidence type="ECO:0000313" key="4">
    <source>
        <dbReference type="EMBL" id="GAA0496328.1"/>
    </source>
</evidence>
<proteinExistence type="predicted"/>
<name>A0ABN1BFH6_9BACI</name>
<feature type="transmembrane region" description="Helical" evidence="2">
    <location>
        <begin position="7"/>
        <end position="25"/>
    </location>
</feature>
<dbReference type="EMBL" id="BAAADO010000004">
    <property type="protein sequence ID" value="GAA0496328.1"/>
    <property type="molecule type" value="Genomic_DNA"/>
</dbReference>
<organism evidence="4 5">
    <name type="scientific">Salinibacillus aidingensis</name>
    <dbReference type="NCBI Taxonomy" id="237684"/>
    <lineage>
        <taxon>Bacteria</taxon>
        <taxon>Bacillati</taxon>
        <taxon>Bacillota</taxon>
        <taxon>Bacilli</taxon>
        <taxon>Bacillales</taxon>
        <taxon>Bacillaceae</taxon>
        <taxon>Salinibacillus</taxon>
    </lineage>
</organism>
<evidence type="ECO:0000256" key="1">
    <source>
        <dbReference type="ARBA" id="ARBA00023157"/>
    </source>
</evidence>
<feature type="domain" description="Thioredoxin" evidence="3">
    <location>
        <begin position="59"/>
        <end position="199"/>
    </location>
</feature>
<dbReference type="Gene3D" id="3.40.30.10">
    <property type="entry name" value="Glutaredoxin"/>
    <property type="match status" value="1"/>
</dbReference>